<dbReference type="PROSITE" id="PS51164">
    <property type="entry name" value="CBM1_2"/>
    <property type="match status" value="1"/>
</dbReference>
<evidence type="ECO:0000256" key="1">
    <source>
        <dbReference type="ARBA" id="ARBA00001973"/>
    </source>
</evidence>
<keyword evidence="10" id="KW-0624">Polysaccharide degradation</keyword>
<keyword evidence="3 15" id="KW-0732">Signal</keyword>
<evidence type="ECO:0000256" key="12">
    <source>
        <dbReference type="ARBA" id="ARBA00045077"/>
    </source>
</evidence>
<keyword evidence="5" id="KW-0560">Oxidoreductase</keyword>
<keyword evidence="6" id="KW-0186">Copper</keyword>
<evidence type="ECO:0000256" key="3">
    <source>
        <dbReference type="ARBA" id="ARBA00022729"/>
    </source>
</evidence>
<dbReference type="GO" id="GO:0046872">
    <property type="term" value="F:metal ion binding"/>
    <property type="evidence" value="ECO:0007669"/>
    <property type="project" value="UniProtKB-KW"/>
</dbReference>
<evidence type="ECO:0000256" key="2">
    <source>
        <dbReference type="ARBA" id="ARBA00022723"/>
    </source>
</evidence>
<dbReference type="Pfam" id="PF03443">
    <property type="entry name" value="AA9"/>
    <property type="match status" value="1"/>
</dbReference>
<evidence type="ECO:0000256" key="14">
    <source>
        <dbReference type="SAM" id="MobiDB-lite"/>
    </source>
</evidence>
<evidence type="ECO:0000256" key="7">
    <source>
        <dbReference type="ARBA" id="ARBA00023033"/>
    </source>
</evidence>
<dbReference type="EMBL" id="CAJNJQ010000643">
    <property type="protein sequence ID" value="CAE7091029.1"/>
    <property type="molecule type" value="Genomic_DNA"/>
</dbReference>
<accession>A0A8H3DWU2</accession>
<feature type="chain" id="PRO_5034776113" description="lytic cellulose monooxygenase (C4-dehydrogenating)" evidence="15">
    <location>
        <begin position="18"/>
        <end position="362"/>
    </location>
</feature>
<feature type="domain" description="CBM1" evidence="16">
    <location>
        <begin position="326"/>
        <end position="362"/>
    </location>
</feature>
<proteinExistence type="inferred from homology"/>
<dbReference type="InterPro" id="IPR005103">
    <property type="entry name" value="AA9_LPMO"/>
</dbReference>
<organism evidence="17 18">
    <name type="scientific">Rhizoctonia solani</name>
    <dbReference type="NCBI Taxonomy" id="456999"/>
    <lineage>
        <taxon>Eukaryota</taxon>
        <taxon>Fungi</taxon>
        <taxon>Dikarya</taxon>
        <taxon>Basidiomycota</taxon>
        <taxon>Agaricomycotina</taxon>
        <taxon>Agaricomycetes</taxon>
        <taxon>Cantharellales</taxon>
        <taxon>Ceratobasidiaceae</taxon>
        <taxon>Rhizoctonia</taxon>
    </lineage>
</organism>
<dbReference type="Gene3D" id="2.70.50.70">
    <property type="match status" value="1"/>
</dbReference>
<keyword evidence="4" id="KW-0136">Cellulose degradation</keyword>
<evidence type="ECO:0000256" key="11">
    <source>
        <dbReference type="ARBA" id="ARBA00044502"/>
    </source>
</evidence>
<dbReference type="Pfam" id="PF00734">
    <property type="entry name" value="CBM_1"/>
    <property type="match status" value="1"/>
</dbReference>
<evidence type="ECO:0000313" key="18">
    <source>
        <dbReference type="Proteomes" id="UP000663827"/>
    </source>
</evidence>
<dbReference type="EC" id="1.14.99.56" evidence="13"/>
<dbReference type="GO" id="GO:0030245">
    <property type="term" value="P:cellulose catabolic process"/>
    <property type="evidence" value="ECO:0007669"/>
    <property type="project" value="UniProtKB-KW"/>
</dbReference>
<name>A0A8H3DWU2_9AGAM</name>
<evidence type="ECO:0000256" key="4">
    <source>
        <dbReference type="ARBA" id="ARBA00023001"/>
    </source>
</evidence>
<dbReference type="InterPro" id="IPR035971">
    <property type="entry name" value="CBD_sf"/>
</dbReference>
<feature type="region of interest" description="Disordered" evidence="14">
    <location>
        <begin position="303"/>
        <end position="322"/>
    </location>
</feature>
<comment type="catalytic activity">
    <reaction evidence="12">
        <text>[(1-&gt;4)-beta-D-glucosyl]n+m + reduced acceptor + O2 = 4-dehydro-beta-D-glucosyl-[(1-&gt;4)-beta-D-glucosyl]n-1 + [(1-&gt;4)-beta-D-glucosyl]m + acceptor + H2O.</text>
        <dbReference type="EC" id="1.14.99.56"/>
    </reaction>
</comment>
<feature type="region of interest" description="Disordered" evidence="14">
    <location>
        <begin position="249"/>
        <end position="273"/>
    </location>
</feature>
<dbReference type="PROSITE" id="PS00562">
    <property type="entry name" value="CBM1_1"/>
    <property type="match status" value="1"/>
</dbReference>
<keyword evidence="9" id="KW-0119">Carbohydrate metabolism</keyword>
<dbReference type="GO" id="GO:0005576">
    <property type="term" value="C:extracellular region"/>
    <property type="evidence" value="ECO:0007669"/>
    <property type="project" value="InterPro"/>
</dbReference>
<dbReference type="PANTHER" id="PTHR33353:SF6">
    <property type="entry name" value="ENDOGLUCANASE IV"/>
    <property type="match status" value="1"/>
</dbReference>
<evidence type="ECO:0000259" key="16">
    <source>
        <dbReference type="PROSITE" id="PS51164"/>
    </source>
</evidence>
<evidence type="ECO:0000256" key="5">
    <source>
        <dbReference type="ARBA" id="ARBA00023002"/>
    </source>
</evidence>
<comment type="caution">
    <text evidence="17">The sequence shown here is derived from an EMBL/GenBank/DDBJ whole genome shotgun (WGS) entry which is preliminary data.</text>
</comment>
<evidence type="ECO:0000256" key="9">
    <source>
        <dbReference type="ARBA" id="ARBA00023277"/>
    </source>
</evidence>
<dbReference type="GO" id="GO:0030248">
    <property type="term" value="F:cellulose binding"/>
    <property type="evidence" value="ECO:0007669"/>
    <property type="project" value="InterPro"/>
</dbReference>
<evidence type="ECO:0000256" key="10">
    <source>
        <dbReference type="ARBA" id="ARBA00023326"/>
    </source>
</evidence>
<dbReference type="GO" id="GO:0004497">
    <property type="term" value="F:monooxygenase activity"/>
    <property type="evidence" value="ECO:0007669"/>
    <property type="project" value="UniProtKB-KW"/>
</dbReference>
<evidence type="ECO:0000256" key="15">
    <source>
        <dbReference type="SAM" id="SignalP"/>
    </source>
</evidence>
<dbReference type="Proteomes" id="UP000663827">
    <property type="component" value="Unassembled WGS sequence"/>
</dbReference>
<dbReference type="SUPFAM" id="SSF57180">
    <property type="entry name" value="Cellulose-binding domain"/>
    <property type="match status" value="1"/>
</dbReference>
<comment type="similarity">
    <text evidence="11">Belongs to the polysaccharide monooxygenase AA9 family.</text>
</comment>
<feature type="signal peptide" evidence="15">
    <location>
        <begin position="1"/>
        <end position="17"/>
    </location>
</feature>
<sequence length="362" mass="36665">MLSVLSLLFATATTVLGHGFVQEVVTSSGTYTGYLPYSDPYTSPAPERIIRKIPGNGPVEDITSVDIQCNGWSAGGVVGSAPASLVATAAAGTQVALNWTTWPDSHVGPVITYMARAPSDVTKWSPGTDAVWFKVAEEGYENGKWAATDILTGQNNGIARFTIPTSLKAGQYIIRHEIIALHAAYAYPGAQFYPSCIQIEVTGSGTETGPSELVAFPGVYTESTPGIVFDAYKGAEYPIPGPAVWTGGAGSPVSGASSAPASSSPASTTSADKTSTVATAASSTSAGVTATAGVETSVPVLSTTTPTGAASSTSAPAPSPSASASGIVAQYGQCGGLTYTGPTACVAPSTCKKSNDYYSQCL</sequence>
<protein>
    <recommendedName>
        <fullName evidence="13">lytic cellulose monooxygenase (C4-dehydrogenating)</fullName>
        <ecNumber evidence="13">1.14.99.56</ecNumber>
    </recommendedName>
</protein>
<evidence type="ECO:0000256" key="6">
    <source>
        <dbReference type="ARBA" id="ARBA00023008"/>
    </source>
</evidence>
<evidence type="ECO:0000256" key="8">
    <source>
        <dbReference type="ARBA" id="ARBA00023157"/>
    </source>
</evidence>
<dbReference type="InterPro" id="IPR000254">
    <property type="entry name" value="CBD"/>
</dbReference>
<keyword evidence="7" id="KW-0503">Monooxygenase</keyword>
<reference evidence="17" key="1">
    <citation type="submission" date="2021-01" db="EMBL/GenBank/DDBJ databases">
        <authorList>
            <person name="Kaushik A."/>
        </authorList>
    </citation>
    <scope>NUCLEOTIDE SEQUENCE</scope>
    <source>
        <strain evidence="17">AG5</strain>
    </source>
</reference>
<keyword evidence="8" id="KW-1015">Disulfide bond</keyword>
<keyword evidence="2" id="KW-0479">Metal-binding</keyword>
<evidence type="ECO:0000313" key="17">
    <source>
        <dbReference type="EMBL" id="CAE7091029.1"/>
    </source>
</evidence>
<feature type="compositionally biased region" description="Low complexity" evidence="14">
    <location>
        <begin position="251"/>
        <end position="273"/>
    </location>
</feature>
<evidence type="ECO:0000256" key="13">
    <source>
        <dbReference type="ARBA" id="ARBA00047174"/>
    </source>
</evidence>
<comment type="cofactor">
    <cofactor evidence="1">
        <name>Cu(2+)</name>
        <dbReference type="ChEBI" id="CHEBI:29036"/>
    </cofactor>
</comment>
<gene>
    <name evidence="17" type="ORF">RDB_LOCUS31990</name>
</gene>
<dbReference type="CDD" id="cd21175">
    <property type="entry name" value="LPMO_AA9"/>
    <property type="match status" value="1"/>
</dbReference>
<dbReference type="PANTHER" id="PTHR33353">
    <property type="entry name" value="PUTATIVE (AFU_ORTHOLOGUE AFUA_1G12560)-RELATED"/>
    <property type="match status" value="1"/>
</dbReference>
<dbReference type="InterPro" id="IPR049892">
    <property type="entry name" value="AA9"/>
</dbReference>
<dbReference type="SMART" id="SM00236">
    <property type="entry name" value="fCBD"/>
    <property type="match status" value="1"/>
</dbReference>
<dbReference type="AlphaFoldDB" id="A0A8H3DWU2"/>